<organism evidence="1">
    <name type="scientific">uncultured Pleomorphomonas sp</name>
    <dbReference type="NCBI Taxonomy" id="442121"/>
    <lineage>
        <taxon>Bacteria</taxon>
        <taxon>Pseudomonadati</taxon>
        <taxon>Pseudomonadota</taxon>
        <taxon>Alphaproteobacteria</taxon>
        <taxon>Hyphomicrobiales</taxon>
        <taxon>Pleomorphomonadaceae</taxon>
        <taxon>Pleomorphomonas</taxon>
        <taxon>environmental samples</taxon>
    </lineage>
</organism>
<evidence type="ECO:0000313" key="1">
    <source>
        <dbReference type="EMBL" id="SCM76346.1"/>
    </source>
</evidence>
<proteinExistence type="predicted"/>
<gene>
    <name evidence="1" type="ORF">KL86PLE_40151</name>
</gene>
<sequence>MSVPKGNNQFIGDVSVAGVAYMVGRLPAREVARALGLLPQSSAAPDGIAVADLVGRGRYPSGRRRWRVRRRNQGPEMNDFE</sequence>
<reference evidence="1" key="1">
    <citation type="submission" date="2016-08" db="EMBL/GenBank/DDBJ databases">
        <authorList>
            <person name="Seilhamer J.J."/>
        </authorList>
    </citation>
    <scope>NUCLEOTIDE SEQUENCE</scope>
    <source>
        <strain evidence="1">86</strain>
    </source>
</reference>
<protein>
    <submittedName>
        <fullName evidence="1">Uncharacterized protein</fullName>
    </submittedName>
</protein>
<name>A0A212LFJ5_9HYPH</name>
<dbReference type="EMBL" id="FMJD01000008">
    <property type="protein sequence ID" value="SCM76346.1"/>
    <property type="molecule type" value="Genomic_DNA"/>
</dbReference>
<dbReference type="AlphaFoldDB" id="A0A212LFJ5"/>
<accession>A0A212LFJ5</accession>